<keyword evidence="2" id="KW-1003">Cell membrane</keyword>
<organism evidence="8 9">
    <name type="scientific">Hufsiella ginkgonis</name>
    <dbReference type="NCBI Taxonomy" id="2695274"/>
    <lineage>
        <taxon>Bacteria</taxon>
        <taxon>Pseudomonadati</taxon>
        <taxon>Bacteroidota</taxon>
        <taxon>Sphingobacteriia</taxon>
        <taxon>Sphingobacteriales</taxon>
        <taxon>Sphingobacteriaceae</taxon>
        <taxon>Hufsiella</taxon>
    </lineage>
</organism>
<dbReference type="PANTHER" id="PTHR42709:SF6">
    <property type="entry name" value="UNDECAPRENYL PHOSPHATE TRANSPORTER A"/>
    <property type="match status" value="1"/>
</dbReference>
<feature type="transmembrane region" description="Helical" evidence="6">
    <location>
        <begin position="6"/>
        <end position="26"/>
    </location>
</feature>
<dbReference type="Proteomes" id="UP000451233">
    <property type="component" value="Unassembled WGS sequence"/>
</dbReference>
<evidence type="ECO:0000313" key="9">
    <source>
        <dbReference type="Proteomes" id="UP000451233"/>
    </source>
</evidence>
<dbReference type="Pfam" id="PF09335">
    <property type="entry name" value="VTT_dom"/>
    <property type="match status" value="1"/>
</dbReference>
<feature type="transmembrane region" description="Helical" evidence="6">
    <location>
        <begin position="151"/>
        <end position="168"/>
    </location>
</feature>
<accession>A0A7K1XXC4</accession>
<gene>
    <name evidence="8" type="ORF">GS398_10120</name>
</gene>
<comment type="subcellular location">
    <subcellularLocation>
        <location evidence="1">Cell membrane</location>
        <topology evidence="1">Multi-pass membrane protein</topology>
    </subcellularLocation>
</comment>
<evidence type="ECO:0000256" key="3">
    <source>
        <dbReference type="ARBA" id="ARBA00022692"/>
    </source>
</evidence>
<evidence type="ECO:0000256" key="2">
    <source>
        <dbReference type="ARBA" id="ARBA00022475"/>
    </source>
</evidence>
<dbReference type="EMBL" id="WVHS01000002">
    <property type="protein sequence ID" value="MXV15661.1"/>
    <property type="molecule type" value="Genomic_DNA"/>
</dbReference>
<evidence type="ECO:0000259" key="7">
    <source>
        <dbReference type="Pfam" id="PF09335"/>
    </source>
</evidence>
<dbReference type="AlphaFoldDB" id="A0A7K1XXC4"/>
<feature type="domain" description="VTT" evidence="7">
    <location>
        <begin position="60"/>
        <end position="172"/>
    </location>
</feature>
<keyword evidence="5 6" id="KW-0472">Membrane</keyword>
<keyword evidence="4 6" id="KW-1133">Transmembrane helix</keyword>
<keyword evidence="9" id="KW-1185">Reference proteome</keyword>
<name>A0A7K1XXC4_9SPHI</name>
<dbReference type="GO" id="GO:0005886">
    <property type="term" value="C:plasma membrane"/>
    <property type="evidence" value="ECO:0007669"/>
    <property type="project" value="UniProtKB-SubCell"/>
</dbReference>
<dbReference type="PANTHER" id="PTHR42709">
    <property type="entry name" value="ALKALINE PHOSPHATASE LIKE PROTEIN"/>
    <property type="match status" value="1"/>
</dbReference>
<feature type="transmembrane region" description="Helical" evidence="6">
    <location>
        <begin position="47"/>
        <end position="68"/>
    </location>
</feature>
<proteinExistence type="predicted"/>
<feature type="transmembrane region" description="Helical" evidence="6">
    <location>
        <begin position="174"/>
        <end position="196"/>
    </location>
</feature>
<feature type="transmembrane region" description="Helical" evidence="6">
    <location>
        <begin position="74"/>
        <end position="96"/>
    </location>
</feature>
<keyword evidence="3 6" id="KW-0812">Transmembrane</keyword>
<comment type="caution">
    <text evidence="8">The sequence shown here is derived from an EMBL/GenBank/DDBJ whole genome shotgun (WGS) entry which is preliminary data.</text>
</comment>
<evidence type="ECO:0000256" key="4">
    <source>
        <dbReference type="ARBA" id="ARBA00022989"/>
    </source>
</evidence>
<evidence type="ECO:0000256" key="6">
    <source>
        <dbReference type="SAM" id="Phobius"/>
    </source>
</evidence>
<evidence type="ECO:0000256" key="1">
    <source>
        <dbReference type="ARBA" id="ARBA00004651"/>
    </source>
</evidence>
<dbReference type="InterPro" id="IPR051311">
    <property type="entry name" value="DedA_domain"/>
</dbReference>
<evidence type="ECO:0000313" key="8">
    <source>
        <dbReference type="EMBL" id="MXV15661.1"/>
    </source>
</evidence>
<reference evidence="8 9" key="1">
    <citation type="submission" date="2019-11" db="EMBL/GenBank/DDBJ databases">
        <title>Pedobacter sp. HMF7056 Genome sequencing and assembly.</title>
        <authorList>
            <person name="Kang H."/>
            <person name="Kim H."/>
            <person name="Joh K."/>
        </authorList>
    </citation>
    <scope>NUCLEOTIDE SEQUENCE [LARGE SCALE GENOMIC DNA]</scope>
    <source>
        <strain evidence="8 9">HMF7056</strain>
    </source>
</reference>
<evidence type="ECO:0000256" key="5">
    <source>
        <dbReference type="ARBA" id="ARBA00023136"/>
    </source>
</evidence>
<protein>
    <recommendedName>
        <fullName evidence="7">VTT domain-containing protein</fullName>
    </recommendedName>
</protein>
<dbReference type="InterPro" id="IPR032816">
    <property type="entry name" value="VTT_dom"/>
</dbReference>
<sequence length="210" mass="22817">MSKKIIIPFAIVVAIVIVSFLLFNTLESYFTTLLNDVSKHRGTYSGISMLVLAFDIVLPVPSSIVMYMNGYVLGMGYGSLTSLTALMVSSLAGYYIGKFTSFSIRSEHDERANSILTRYGMVAVLLSRGIPVLSESVCVVCGYNGMPLQKYLLLNLAGYAPLCMLYAFCGSQGYDQGIFLLSLGCSLGISAAFWYGRSMISKKHEKPAAA</sequence>
<dbReference type="RefSeq" id="WP_160906640.1">
    <property type="nucleotide sequence ID" value="NZ_WVHS01000002.1"/>
</dbReference>